<dbReference type="InterPro" id="IPR018062">
    <property type="entry name" value="HTH_AraC-typ_CS"/>
</dbReference>
<dbReference type="PANTHER" id="PTHR43280:SF28">
    <property type="entry name" value="HTH-TYPE TRANSCRIPTIONAL ACTIVATOR RHAS"/>
    <property type="match status" value="1"/>
</dbReference>
<dbReference type="PROSITE" id="PS00041">
    <property type="entry name" value="HTH_ARAC_FAMILY_1"/>
    <property type="match status" value="1"/>
</dbReference>
<feature type="domain" description="HTH araC/xylS-type" evidence="4">
    <location>
        <begin position="161"/>
        <end position="258"/>
    </location>
</feature>
<name>A0A9D1XCG5_9FIRM</name>
<reference evidence="5" key="1">
    <citation type="journal article" date="2021" name="PeerJ">
        <title>Extensive microbial diversity within the chicken gut microbiome revealed by metagenomics and culture.</title>
        <authorList>
            <person name="Gilroy R."/>
            <person name="Ravi A."/>
            <person name="Getino M."/>
            <person name="Pursley I."/>
            <person name="Horton D.L."/>
            <person name="Alikhan N.F."/>
            <person name="Baker D."/>
            <person name="Gharbi K."/>
            <person name="Hall N."/>
            <person name="Watson M."/>
            <person name="Adriaenssens E.M."/>
            <person name="Foster-Nyarko E."/>
            <person name="Jarju S."/>
            <person name="Secka A."/>
            <person name="Antonio M."/>
            <person name="Oren A."/>
            <person name="Chaudhuri R.R."/>
            <person name="La Ragione R."/>
            <person name="Hildebrand F."/>
            <person name="Pallen M.J."/>
        </authorList>
    </citation>
    <scope>NUCLEOTIDE SEQUENCE</scope>
    <source>
        <strain evidence="5">CHK183-1962</strain>
    </source>
</reference>
<reference evidence="5" key="2">
    <citation type="submission" date="2021-04" db="EMBL/GenBank/DDBJ databases">
        <authorList>
            <person name="Gilroy R."/>
        </authorList>
    </citation>
    <scope>NUCLEOTIDE SEQUENCE</scope>
    <source>
        <strain evidence="5">CHK183-1962</strain>
    </source>
</reference>
<protein>
    <submittedName>
        <fullName evidence="5">AraC family transcriptional regulator</fullName>
    </submittedName>
</protein>
<keyword evidence="1" id="KW-0805">Transcription regulation</keyword>
<evidence type="ECO:0000259" key="4">
    <source>
        <dbReference type="PROSITE" id="PS01124"/>
    </source>
</evidence>
<accession>A0A9D1XCG5</accession>
<keyword evidence="3" id="KW-0804">Transcription</keyword>
<dbReference type="GO" id="GO:0003700">
    <property type="term" value="F:DNA-binding transcription factor activity"/>
    <property type="evidence" value="ECO:0007669"/>
    <property type="project" value="InterPro"/>
</dbReference>
<evidence type="ECO:0000313" key="5">
    <source>
        <dbReference type="EMBL" id="HIX76650.1"/>
    </source>
</evidence>
<dbReference type="Pfam" id="PF12833">
    <property type="entry name" value="HTH_18"/>
    <property type="match status" value="1"/>
</dbReference>
<dbReference type="InterPro" id="IPR018060">
    <property type="entry name" value="HTH_AraC"/>
</dbReference>
<feature type="non-terminal residue" evidence="5">
    <location>
        <position position="1"/>
    </location>
</feature>
<dbReference type="AlphaFoldDB" id="A0A9D1XCG5"/>
<dbReference type="InterPro" id="IPR020449">
    <property type="entry name" value="Tscrpt_reg_AraC-type_HTH"/>
</dbReference>
<dbReference type="PRINTS" id="PR00032">
    <property type="entry name" value="HTHARAC"/>
</dbReference>
<dbReference type="InterPro" id="IPR009057">
    <property type="entry name" value="Homeodomain-like_sf"/>
</dbReference>
<sequence>RHWHAEFLFGLLLNGELDYSIFENPVSNTHRILKPGDGIFINSRVLHGCRQTVPGSVLFTFGLTPSYFASPVFGNLYQKVILPILRSGKYGLFLFAGHEEDDAILKRLTILHNLFHDDTNYELRSVELICQLWQILSQRFEIPKNLPLCAGTNPVYASRVRVMLEYIHQHYREPLTIEQIAQAGGVSRRACFRCFRDVINQTPNEYLTQYRLSMAAYLLTHTDKPLSAVSEVCGFENTSYFAKCFKQRYGIPPRQFRH</sequence>
<dbReference type="SUPFAM" id="SSF51182">
    <property type="entry name" value="RmlC-like cupins"/>
    <property type="match status" value="1"/>
</dbReference>
<evidence type="ECO:0000256" key="3">
    <source>
        <dbReference type="ARBA" id="ARBA00023163"/>
    </source>
</evidence>
<comment type="caution">
    <text evidence="5">The sequence shown here is derived from an EMBL/GenBank/DDBJ whole genome shotgun (WGS) entry which is preliminary data.</text>
</comment>
<dbReference type="InterPro" id="IPR011051">
    <property type="entry name" value="RmlC_Cupin_sf"/>
</dbReference>
<evidence type="ECO:0000313" key="6">
    <source>
        <dbReference type="Proteomes" id="UP000886890"/>
    </source>
</evidence>
<gene>
    <name evidence="5" type="ORF">H9734_03510</name>
</gene>
<dbReference type="SMART" id="SM00342">
    <property type="entry name" value="HTH_ARAC"/>
    <property type="match status" value="1"/>
</dbReference>
<dbReference type="SUPFAM" id="SSF46689">
    <property type="entry name" value="Homeodomain-like"/>
    <property type="match status" value="2"/>
</dbReference>
<dbReference type="Gene3D" id="1.10.10.60">
    <property type="entry name" value="Homeodomain-like"/>
    <property type="match status" value="2"/>
</dbReference>
<evidence type="ECO:0000256" key="2">
    <source>
        <dbReference type="ARBA" id="ARBA00023125"/>
    </source>
</evidence>
<proteinExistence type="predicted"/>
<dbReference type="EMBL" id="DXEK01000057">
    <property type="protein sequence ID" value="HIX76650.1"/>
    <property type="molecule type" value="Genomic_DNA"/>
</dbReference>
<organism evidence="5 6">
    <name type="scientific">Candidatus Fusicatenibacter merdavium</name>
    <dbReference type="NCBI Taxonomy" id="2838600"/>
    <lineage>
        <taxon>Bacteria</taxon>
        <taxon>Bacillati</taxon>
        <taxon>Bacillota</taxon>
        <taxon>Clostridia</taxon>
        <taxon>Lachnospirales</taxon>
        <taxon>Lachnospiraceae</taxon>
        <taxon>Fusicatenibacter</taxon>
    </lineage>
</organism>
<keyword evidence="2" id="KW-0238">DNA-binding</keyword>
<dbReference type="PROSITE" id="PS01124">
    <property type="entry name" value="HTH_ARAC_FAMILY_2"/>
    <property type="match status" value="1"/>
</dbReference>
<dbReference type="Proteomes" id="UP000886890">
    <property type="component" value="Unassembled WGS sequence"/>
</dbReference>
<dbReference type="PANTHER" id="PTHR43280">
    <property type="entry name" value="ARAC-FAMILY TRANSCRIPTIONAL REGULATOR"/>
    <property type="match status" value="1"/>
</dbReference>
<dbReference type="GO" id="GO:0043565">
    <property type="term" value="F:sequence-specific DNA binding"/>
    <property type="evidence" value="ECO:0007669"/>
    <property type="project" value="InterPro"/>
</dbReference>
<evidence type="ECO:0000256" key="1">
    <source>
        <dbReference type="ARBA" id="ARBA00023015"/>
    </source>
</evidence>